<accession>A0A140D8M0</accession>
<organism evidence="1 2">
    <name type="scientific">Drosophila immigrans sigmavirus</name>
    <dbReference type="NCBI Taxonomy" id="1002360"/>
    <lineage>
        <taxon>Viruses</taxon>
        <taxon>Riboviria</taxon>
        <taxon>Orthornavirae</taxon>
        <taxon>Negarnaviricota</taxon>
        <taxon>Haploviricotina</taxon>
        <taxon>Monjiviricetes</taxon>
        <taxon>Mononegavirales</taxon>
        <taxon>Rhabdoviridae</taxon>
        <taxon>Alpharhabdovirinae</taxon>
        <taxon>Sigmavirus</taxon>
        <taxon>Sigmavirus immigrans</taxon>
    </lineage>
</organism>
<sequence length="224" mass="24996">MSQLPKGSLHKNKIQSGSSSMIVRRENDCDLPGGSSDRWQNSFIQPAPSAPPVSSDYVLNSQIKAHLEVVSNIEINTWEHTREIATSILDYYSGPINGKSYIKILFALMAFRLGKQSSGTNYHKYSISFNDRVSFILSFPPEELPSMPIKFGYSSGRGSFLYNVDFKIHLTPSNRIGSRLHRLYDSNAIDSQASKCPTLQNILEVLGILFMLEDSQIKLLSASS</sequence>
<proteinExistence type="predicted"/>
<evidence type="ECO:0000313" key="2">
    <source>
        <dbReference type="Proteomes" id="UP000163324"/>
    </source>
</evidence>
<name>A0A140D8M0_9RHAB</name>
<protein>
    <submittedName>
        <fullName evidence="1">Matrix protein</fullName>
    </submittedName>
</protein>
<evidence type="ECO:0000313" key="1">
    <source>
        <dbReference type="EMBL" id="AMK09244.1"/>
    </source>
</evidence>
<gene>
    <name evidence="1" type="primary">M</name>
</gene>
<dbReference type="Proteomes" id="UP000163324">
    <property type="component" value="Genome"/>
</dbReference>
<reference evidence="1 2" key="1">
    <citation type="journal article" date="2016" name="Virus Evol.">
        <title>The evolution, diversity and host associations of rhabdoviruses.</title>
        <authorList>
            <person name="Longdon B."/>
            <person name="Murray G.G.R."/>
            <person name="Palmer W.J."/>
            <person name="Day J.P."/>
            <person name="Parker D.J."/>
            <person name="Welch J.J."/>
            <person name="Obbard D.J."/>
            <person name="Jiggins F.M."/>
        </authorList>
    </citation>
    <scope>NUCLEOTIDE SEQUENCE [LARGE SCALE GENOMIC DNA]</scope>
    <source>
        <strain evidence="1">Pool-seq</strain>
    </source>
</reference>
<dbReference type="EMBL" id="KR822814">
    <property type="protein sequence ID" value="AMK09244.1"/>
    <property type="molecule type" value="Viral_cRNA"/>
</dbReference>